<dbReference type="RefSeq" id="WP_310837172.1">
    <property type="nucleotide sequence ID" value="NZ_JAVLSM010000005.1"/>
</dbReference>
<reference evidence="2" key="1">
    <citation type="submission" date="2023-02" db="EMBL/GenBank/DDBJ databases">
        <title>Description of Herbaspirillum huttiense subsp. nephrolepsisexaltata and Herbaspirillum huttiense subsp. lycopersicon.</title>
        <authorList>
            <person name="Poudel M."/>
            <person name="Sharma A."/>
            <person name="Goss E."/>
            <person name="Tapia J.H."/>
            <person name="Harmon C.M."/>
            <person name="Jones J.B."/>
        </authorList>
    </citation>
    <scope>NUCLEOTIDE SEQUENCE</scope>
    <source>
        <strain evidence="2">NC40101</strain>
    </source>
</reference>
<name>A0AAE4G710_9BURK</name>
<comment type="caution">
    <text evidence="2">The sequence shown here is derived from an EMBL/GenBank/DDBJ whole genome shotgun (WGS) entry which is preliminary data.</text>
</comment>
<feature type="chain" id="PRO_5042012122" evidence="1">
    <location>
        <begin position="26"/>
        <end position="394"/>
    </location>
</feature>
<keyword evidence="1" id="KW-0732">Signal</keyword>
<feature type="signal peptide" evidence="1">
    <location>
        <begin position="1"/>
        <end position="25"/>
    </location>
</feature>
<evidence type="ECO:0000256" key="1">
    <source>
        <dbReference type="SAM" id="SignalP"/>
    </source>
</evidence>
<accession>A0AAE4G710</accession>
<proteinExistence type="predicted"/>
<protein>
    <submittedName>
        <fullName evidence="2">Uncharacterized protein</fullName>
    </submittedName>
</protein>
<dbReference type="EMBL" id="JAVRAA010000001">
    <property type="protein sequence ID" value="MDT0335833.1"/>
    <property type="molecule type" value="Genomic_DNA"/>
</dbReference>
<dbReference type="AlphaFoldDB" id="A0AAE4G710"/>
<sequence>MIYLPTVLQRLAGLLLLLLSSLAQAQQPVDVAFAGFAYSGSESTLDDRFPYSRRYEATRKRAGTTLHQTLMQQLQATPPAHLRIVPQLDELKGRDQALAVALVVGNEMVSEESFGSLHKLLIVVRAQVMFFDFKSMNVIRSYPVSFAYVDVLDHPASEDEILTRIALVYEGNGGKPGILGRFVNNVAKAELPAQVSRTLQVVNVQVSPEASGLLPDFLKSAPGALENWAADLAGEAISTRAGVPILPFSKGYAIGNVMSFRVSDGAVWDLKLPKPDYEISVDLTGFKKVRFSEVEGGATTYVYGAYGGIRLIEPLGNKVYLDTALKNGESRVIPASQDYVDDFPHFYDALNGMFVKLAQVIDGRGDEKWLKSAAAAQDIEQQIVHTKELMKSCK</sequence>
<organism evidence="2">
    <name type="scientific">Herbaspirillum huttiense subsp. nephrolepidis</name>
    <dbReference type="NCBI Taxonomy" id="3075126"/>
    <lineage>
        <taxon>Bacteria</taxon>
        <taxon>Pseudomonadati</taxon>
        <taxon>Pseudomonadota</taxon>
        <taxon>Betaproteobacteria</taxon>
        <taxon>Burkholderiales</taxon>
        <taxon>Oxalobacteraceae</taxon>
        <taxon>Herbaspirillum</taxon>
    </lineage>
</organism>
<evidence type="ECO:0000313" key="2">
    <source>
        <dbReference type="EMBL" id="MDT0335833.1"/>
    </source>
</evidence>
<gene>
    <name evidence="2" type="ORF">RJN63_03250</name>
</gene>